<evidence type="ECO:0000313" key="2">
    <source>
        <dbReference type="Proteomes" id="UP000003704"/>
    </source>
</evidence>
<dbReference type="Proteomes" id="UP000003704">
    <property type="component" value="Unassembled WGS sequence"/>
</dbReference>
<proteinExistence type="predicted"/>
<accession>I8HZJ8</accession>
<comment type="caution">
    <text evidence="1">The sequence shown here is derived from an EMBL/GenBank/DDBJ whole genome shotgun (WGS) entry which is preliminary data.</text>
</comment>
<dbReference type="AlphaFoldDB" id="I8HZJ8"/>
<dbReference type="EMBL" id="AKGD01000002">
    <property type="protein sequence ID" value="EIT69011.1"/>
    <property type="molecule type" value="Genomic_DNA"/>
</dbReference>
<organism evidence="1 2">
    <name type="scientific">Hydrocarboniphaga effusa AP103</name>
    <dbReference type="NCBI Taxonomy" id="1172194"/>
    <lineage>
        <taxon>Bacteria</taxon>
        <taxon>Pseudomonadati</taxon>
        <taxon>Pseudomonadota</taxon>
        <taxon>Gammaproteobacteria</taxon>
        <taxon>Nevskiales</taxon>
        <taxon>Nevskiaceae</taxon>
        <taxon>Hydrocarboniphaga</taxon>
    </lineage>
</organism>
<evidence type="ECO:0000313" key="1">
    <source>
        <dbReference type="EMBL" id="EIT69011.1"/>
    </source>
</evidence>
<reference evidence="1 2" key="1">
    <citation type="journal article" date="2012" name="J. Bacteriol.">
        <title>Genome Sequence of n-Alkane-Degrading Hydrocarboniphaga effusa Strain AP103T (ATCC BAA-332T).</title>
        <authorList>
            <person name="Chang H.K."/>
            <person name="Zylstra G.J."/>
            <person name="Chae J.C."/>
        </authorList>
    </citation>
    <scope>NUCLEOTIDE SEQUENCE [LARGE SCALE GENOMIC DNA]</scope>
    <source>
        <strain evidence="1 2">AP103</strain>
    </source>
</reference>
<protein>
    <submittedName>
        <fullName evidence="1">Uncharacterized protein</fullName>
    </submittedName>
</protein>
<sequence length="40" mass="4750">MRNDLMACKEESLITRLEEDQKTLVQRCMMDHGYTMKAKT</sequence>
<gene>
    <name evidence="1" type="ORF">WQQ_25930</name>
</gene>
<keyword evidence="2" id="KW-1185">Reference proteome</keyword>
<name>I8HZJ8_9GAMM</name>